<dbReference type="AlphaFoldDB" id="A0A1G7XDP6"/>
<keyword evidence="3" id="KW-1185">Reference proteome</keyword>
<gene>
    <name evidence="2" type="ORF">SAMN05421827_111172</name>
</gene>
<evidence type="ECO:0000256" key="1">
    <source>
        <dbReference type="SAM" id="SignalP"/>
    </source>
</evidence>
<dbReference type="RefSeq" id="WP_090501275.1">
    <property type="nucleotide sequence ID" value="NZ_FNCH01000011.1"/>
</dbReference>
<name>A0A1G7XDP6_9SPHI</name>
<reference evidence="3" key="1">
    <citation type="submission" date="2016-10" db="EMBL/GenBank/DDBJ databases">
        <authorList>
            <person name="Varghese N."/>
            <person name="Submissions S."/>
        </authorList>
    </citation>
    <scope>NUCLEOTIDE SEQUENCE [LARGE SCALE GENOMIC DNA]</scope>
    <source>
        <strain evidence="3">DSM 17933</strain>
    </source>
</reference>
<protein>
    <submittedName>
        <fullName evidence="2">Uncharacterized protein</fullName>
    </submittedName>
</protein>
<organism evidence="2 3">
    <name type="scientific">Pedobacter terrae</name>
    <dbReference type="NCBI Taxonomy" id="405671"/>
    <lineage>
        <taxon>Bacteria</taxon>
        <taxon>Pseudomonadati</taxon>
        <taxon>Bacteroidota</taxon>
        <taxon>Sphingobacteriia</taxon>
        <taxon>Sphingobacteriales</taxon>
        <taxon>Sphingobacteriaceae</taxon>
        <taxon>Pedobacter</taxon>
    </lineage>
</organism>
<evidence type="ECO:0000313" key="3">
    <source>
        <dbReference type="Proteomes" id="UP000199643"/>
    </source>
</evidence>
<dbReference type="Proteomes" id="UP000199643">
    <property type="component" value="Unassembled WGS sequence"/>
</dbReference>
<accession>A0A1G7XDP6</accession>
<dbReference type="OrthoDB" id="86940at2"/>
<feature type="chain" id="PRO_5011534895" evidence="1">
    <location>
        <begin position="22"/>
        <end position="197"/>
    </location>
</feature>
<feature type="signal peptide" evidence="1">
    <location>
        <begin position="1"/>
        <end position="21"/>
    </location>
</feature>
<keyword evidence="1" id="KW-0732">Signal</keyword>
<dbReference type="EMBL" id="FNCH01000011">
    <property type="protein sequence ID" value="SDG82319.1"/>
    <property type="molecule type" value="Genomic_DNA"/>
</dbReference>
<evidence type="ECO:0000313" key="2">
    <source>
        <dbReference type="EMBL" id="SDG82319.1"/>
    </source>
</evidence>
<sequence length="197" mass="22180">MKHFTFCLACLLAVAGFVANAQAPKEEIKVPASLKQFIPHGYKVLDLTKGNLNRDSYPDAVMVLYKVGEEKTSDVADHPEKRPLLLLAGQKDNSYRLVARSDNAVYCVDCGGQMGDPFTGITIKDGYFSVEHYGGSGWRWTRIITFKYVPAENNWFLYKDGGESFHATDPEHVETKVKTAKNFGKVPFKKFDIYKDQ</sequence>
<proteinExistence type="predicted"/>